<keyword evidence="8" id="KW-1185">Reference proteome</keyword>
<feature type="non-terminal residue" evidence="7">
    <location>
        <position position="260"/>
    </location>
</feature>
<evidence type="ECO:0008006" key="9">
    <source>
        <dbReference type="Google" id="ProtNLM"/>
    </source>
</evidence>
<evidence type="ECO:0000256" key="6">
    <source>
        <dbReference type="SAM" id="Phobius"/>
    </source>
</evidence>
<gene>
    <name evidence="7" type="ORF">SELMODRAFT_57184</name>
</gene>
<feature type="transmembrane region" description="Helical" evidence="6">
    <location>
        <begin position="68"/>
        <end position="89"/>
    </location>
</feature>
<evidence type="ECO:0000256" key="5">
    <source>
        <dbReference type="ARBA" id="ARBA00023136"/>
    </source>
</evidence>
<feature type="transmembrane region" description="Helical" evidence="6">
    <location>
        <begin position="101"/>
        <end position="124"/>
    </location>
</feature>
<dbReference type="GO" id="GO:0005886">
    <property type="term" value="C:plasma membrane"/>
    <property type="evidence" value="ECO:0000318"/>
    <property type="project" value="GO_Central"/>
</dbReference>
<dbReference type="Gramene" id="EFJ16129">
    <property type="protein sequence ID" value="EFJ16129"/>
    <property type="gene ID" value="SELMODRAFT_57184"/>
</dbReference>
<dbReference type="GO" id="GO:0004930">
    <property type="term" value="F:G protein-coupled receptor activity"/>
    <property type="evidence" value="ECO:0000318"/>
    <property type="project" value="GO_Central"/>
</dbReference>
<comment type="subcellular location">
    <subcellularLocation>
        <location evidence="1">Membrane</location>
        <topology evidence="1">Multi-pass membrane protein</topology>
    </subcellularLocation>
</comment>
<dbReference type="STRING" id="88036.D8SHK9"/>
<dbReference type="InterPro" id="IPR018781">
    <property type="entry name" value="TPRA1/CAND2/CAND8"/>
</dbReference>
<dbReference type="Pfam" id="PF10160">
    <property type="entry name" value="Tmemb_40"/>
    <property type="match status" value="1"/>
</dbReference>
<sequence length="260" mass="29997">HGVLYYLVMLLPVLAFTVFLIARARKCVKKLLQSQSPIMATYYACLWIISILNILWCVLEHSSSTSWNLISLLTRFGMVLLEVSVVVFLSQGYLTSTWDALVRTLTFSGFVAAIDALIKAILIFRFGIPLFVAGSDAGDWSKWSFWFLHSLVFSGVYFFILVLPFTRWRDHLPARPAFYNYVLVLFVLNMSRSLGSFILGCGSEFGYCIYSFTNYAYYAFYPPLLYLTFLADYFKEEAFQLEDVYYSEMKDAGYFDADWD</sequence>
<keyword evidence="3 6" id="KW-0812">Transmembrane</keyword>
<evidence type="ECO:0000313" key="8">
    <source>
        <dbReference type="Proteomes" id="UP000001514"/>
    </source>
</evidence>
<dbReference type="PANTHER" id="PTHR15876:SF8">
    <property type="entry name" value="TRANSMEMBRANE PROTEIN ADIPOCYTE-ASSOCIATED 1"/>
    <property type="match status" value="1"/>
</dbReference>
<dbReference type="GO" id="GO:0007186">
    <property type="term" value="P:G protein-coupled receptor signaling pathway"/>
    <property type="evidence" value="ECO:0000318"/>
    <property type="project" value="GO_Central"/>
</dbReference>
<dbReference type="Proteomes" id="UP000001514">
    <property type="component" value="Unassembled WGS sequence"/>
</dbReference>
<keyword evidence="5 6" id="KW-0472">Membrane</keyword>
<evidence type="ECO:0000256" key="3">
    <source>
        <dbReference type="ARBA" id="ARBA00022692"/>
    </source>
</evidence>
<comment type="similarity">
    <text evidence="2">Belongs to the UPF0359 family.</text>
</comment>
<dbReference type="OMA" id="DRWKSIN"/>
<evidence type="ECO:0000256" key="4">
    <source>
        <dbReference type="ARBA" id="ARBA00022989"/>
    </source>
</evidence>
<feature type="transmembrane region" description="Helical" evidence="6">
    <location>
        <begin position="177"/>
        <end position="195"/>
    </location>
</feature>
<feature type="transmembrane region" description="Helical" evidence="6">
    <location>
        <begin position="6"/>
        <end position="24"/>
    </location>
</feature>
<dbReference type="eggNOG" id="KOG4536">
    <property type="taxonomic scope" value="Eukaryota"/>
</dbReference>
<dbReference type="AlphaFoldDB" id="D8SHK9"/>
<dbReference type="PANTHER" id="PTHR15876">
    <property type="entry name" value="TRANSMEMBRANE PROTEIN ADIPOCYTE-ASSOCIATED 1"/>
    <property type="match status" value="1"/>
</dbReference>
<name>D8SHK9_SELML</name>
<reference evidence="7 8" key="1">
    <citation type="journal article" date="2011" name="Science">
        <title>The Selaginella genome identifies genetic changes associated with the evolution of vascular plants.</title>
        <authorList>
            <person name="Banks J.A."/>
            <person name="Nishiyama T."/>
            <person name="Hasebe M."/>
            <person name="Bowman J.L."/>
            <person name="Gribskov M."/>
            <person name="dePamphilis C."/>
            <person name="Albert V.A."/>
            <person name="Aono N."/>
            <person name="Aoyama T."/>
            <person name="Ambrose B.A."/>
            <person name="Ashton N.W."/>
            <person name="Axtell M.J."/>
            <person name="Barker E."/>
            <person name="Barker M.S."/>
            <person name="Bennetzen J.L."/>
            <person name="Bonawitz N.D."/>
            <person name="Chapple C."/>
            <person name="Cheng C."/>
            <person name="Correa L.G."/>
            <person name="Dacre M."/>
            <person name="DeBarry J."/>
            <person name="Dreyer I."/>
            <person name="Elias M."/>
            <person name="Engstrom E.M."/>
            <person name="Estelle M."/>
            <person name="Feng L."/>
            <person name="Finet C."/>
            <person name="Floyd S.K."/>
            <person name="Frommer W.B."/>
            <person name="Fujita T."/>
            <person name="Gramzow L."/>
            <person name="Gutensohn M."/>
            <person name="Harholt J."/>
            <person name="Hattori M."/>
            <person name="Heyl A."/>
            <person name="Hirai T."/>
            <person name="Hiwatashi Y."/>
            <person name="Ishikawa M."/>
            <person name="Iwata M."/>
            <person name="Karol K.G."/>
            <person name="Koehler B."/>
            <person name="Kolukisaoglu U."/>
            <person name="Kubo M."/>
            <person name="Kurata T."/>
            <person name="Lalonde S."/>
            <person name="Li K."/>
            <person name="Li Y."/>
            <person name="Litt A."/>
            <person name="Lyons E."/>
            <person name="Manning G."/>
            <person name="Maruyama T."/>
            <person name="Michael T.P."/>
            <person name="Mikami K."/>
            <person name="Miyazaki S."/>
            <person name="Morinaga S."/>
            <person name="Murata T."/>
            <person name="Mueller-Roeber B."/>
            <person name="Nelson D.R."/>
            <person name="Obara M."/>
            <person name="Oguri Y."/>
            <person name="Olmstead R.G."/>
            <person name="Onodera N."/>
            <person name="Petersen B.L."/>
            <person name="Pils B."/>
            <person name="Prigge M."/>
            <person name="Rensing S.A."/>
            <person name="Riano-Pachon D.M."/>
            <person name="Roberts A.W."/>
            <person name="Sato Y."/>
            <person name="Scheller H.V."/>
            <person name="Schulz B."/>
            <person name="Schulz C."/>
            <person name="Shakirov E.V."/>
            <person name="Shibagaki N."/>
            <person name="Shinohara N."/>
            <person name="Shippen D.E."/>
            <person name="Soerensen I."/>
            <person name="Sotooka R."/>
            <person name="Sugimoto N."/>
            <person name="Sugita M."/>
            <person name="Sumikawa N."/>
            <person name="Tanurdzic M."/>
            <person name="Theissen G."/>
            <person name="Ulvskov P."/>
            <person name="Wakazuki S."/>
            <person name="Weng J.K."/>
            <person name="Willats W.W."/>
            <person name="Wipf D."/>
            <person name="Wolf P.G."/>
            <person name="Yang L."/>
            <person name="Zimmer A.D."/>
            <person name="Zhu Q."/>
            <person name="Mitros T."/>
            <person name="Hellsten U."/>
            <person name="Loque D."/>
            <person name="Otillar R."/>
            <person name="Salamov A."/>
            <person name="Schmutz J."/>
            <person name="Shapiro H."/>
            <person name="Lindquist E."/>
            <person name="Lucas S."/>
            <person name="Rokhsar D."/>
            <person name="Grigoriev I.V."/>
        </authorList>
    </citation>
    <scope>NUCLEOTIDE SEQUENCE [LARGE SCALE GENOMIC DNA]</scope>
</reference>
<accession>D8SHK9</accession>
<evidence type="ECO:0000256" key="1">
    <source>
        <dbReference type="ARBA" id="ARBA00004141"/>
    </source>
</evidence>
<dbReference type="FunCoup" id="D8SHK9">
    <property type="interactions" value="2064"/>
</dbReference>
<organism evidence="8">
    <name type="scientific">Selaginella moellendorffii</name>
    <name type="common">Spikemoss</name>
    <dbReference type="NCBI Taxonomy" id="88036"/>
    <lineage>
        <taxon>Eukaryota</taxon>
        <taxon>Viridiplantae</taxon>
        <taxon>Streptophyta</taxon>
        <taxon>Embryophyta</taxon>
        <taxon>Tracheophyta</taxon>
        <taxon>Lycopodiopsida</taxon>
        <taxon>Selaginellales</taxon>
        <taxon>Selaginellaceae</taxon>
        <taxon>Selaginella</taxon>
    </lineage>
</organism>
<feature type="transmembrane region" description="Helical" evidence="6">
    <location>
        <begin position="36"/>
        <end position="56"/>
    </location>
</feature>
<evidence type="ECO:0000256" key="2">
    <source>
        <dbReference type="ARBA" id="ARBA00010125"/>
    </source>
</evidence>
<dbReference type="KEGG" id="smo:SELMODRAFT_57184"/>
<feature type="non-terminal residue" evidence="7">
    <location>
        <position position="1"/>
    </location>
</feature>
<keyword evidence="4 6" id="KW-1133">Transmembrane helix</keyword>
<feature type="transmembrane region" description="Helical" evidence="6">
    <location>
        <begin position="215"/>
        <end position="234"/>
    </location>
</feature>
<dbReference type="InParanoid" id="D8SHK9"/>
<protein>
    <recommendedName>
        <fullName evidence="9">Transmembrane protein adipocyte-associated 1</fullName>
    </recommendedName>
</protein>
<dbReference type="HOGENOM" id="CLU_078931_0_0_1"/>
<proteinExistence type="inferred from homology"/>
<dbReference type="EMBL" id="GL377620">
    <property type="protein sequence ID" value="EFJ16129.1"/>
    <property type="molecule type" value="Genomic_DNA"/>
</dbReference>
<evidence type="ECO:0000313" key="7">
    <source>
        <dbReference type="EMBL" id="EFJ16129.1"/>
    </source>
</evidence>
<feature type="transmembrane region" description="Helical" evidence="6">
    <location>
        <begin position="144"/>
        <end position="165"/>
    </location>
</feature>